<feature type="domain" description="Thioredoxin" evidence="5">
    <location>
        <begin position="317"/>
        <end position="475"/>
    </location>
</feature>
<dbReference type="CDD" id="cd02966">
    <property type="entry name" value="TlpA_like_family"/>
    <property type="match status" value="1"/>
</dbReference>
<name>A0ABU5QBG3_9BACT</name>
<dbReference type="PROSITE" id="PS51352">
    <property type="entry name" value="THIOREDOXIN_2"/>
    <property type="match status" value="1"/>
</dbReference>
<dbReference type="InterPro" id="IPR012336">
    <property type="entry name" value="Thioredoxin-like_fold"/>
</dbReference>
<gene>
    <name evidence="6" type="ORF">VB248_13680</name>
</gene>
<organism evidence="6 7">
    <name type="scientific">Arcicella rigui</name>
    <dbReference type="NCBI Taxonomy" id="797020"/>
    <lineage>
        <taxon>Bacteria</taxon>
        <taxon>Pseudomonadati</taxon>
        <taxon>Bacteroidota</taxon>
        <taxon>Cytophagia</taxon>
        <taxon>Cytophagales</taxon>
        <taxon>Flectobacillaceae</taxon>
        <taxon>Arcicella</taxon>
    </lineage>
</organism>
<dbReference type="EMBL" id="JAYFUM010000015">
    <property type="protein sequence ID" value="MEA5140196.1"/>
    <property type="molecule type" value="Genomic_DNA"/>
</dbReference>
<dbReference type="Proteomes" id="UP001302949">
    <property type="component" value="Unassembled WGS sequence"/>
</dbReference>
<sequence length="476" mass="55702">MKYCFLVIFSIIFFSCNNEKKDSSVSDSTSTNPPQNITIIVNNPLKKEIFFDWSSLLDASTQPYEATSAHDTILIKSNIPVKLNSSDMIRSGKNFQVVQHTFLLYPNDTVFLEKPQSITSISGKSDQRNKELSFFPQFREQFGNYEGWFVPIPFRDDTPAVRIQKIKDAYQNRIAFANQFFKVNRSSKSFKDFISKEFYYKQYFDFLALYQENLLKNKVIVQDTQVARFISDFKLDDSASEIPIYGHSLRFLESLLQADKSEIDFYQNLKTKYSGKTRDIVLYRFVDFCIINTSKHIYTLYTYFQKDAENIVLKNNLKEQYQFMANTLNSSGNKSLDSSTVIHFSDKKTLTWKQFLEKNTGKITYLDFWASWCKPCIEEMKYSHEVQKKYPNINFVYLSQDENYKHWENSILSRNMSKESHYLIGSSKNSVILSQFNITSIPRYMLIDKNGKVINADALRPSAPKLKEVFDKLLKE</sequence>
<evidence type="ECO:0000313" key="6">
    <source>
        <dbReference type="EMBL" id="MEA5140196.1"/>
    </source>
</evidence>
<keyword evidence="7" id="KW-1185">Reference proteome</keyword>
<reference evidence="6 7" key="1">
    <citation type="submission" date="2023-12" db="EMBL/GenBank/DDBJ databases">
        <title>Novel species of the genus Arcicella isolated from rivers.</title>
        <authorList>
            <person name="Lu H."/>
        </authorList>
    </citation>
    <scope>NUCLEOTIDE SEQUENCE [LARGE SCALE GENOMIC DNA]</scope>
    <source>
        <strain evidence="6 7">KCTC 23307</strain>
    </source>
</reference>
<protein>
    <submittedName>
        <fullName evidence="6">TlpA disulfide reductase family protein</fullName>
    </submittedName>
</protein>
<keyword evidence="2" id="KW-0201">Cytochrome c-type biogenesis</keyword>
<evidence type="ECO:0000313" key="7">
    <source>
        <dbReference type="Proteomes" id="UP001302949"/>
    </source>
</evidence>
<keyword evidence="4" id="KW-0676">Redox-active center</keyword>
<dbReference type="PANTHER" id="PTHR42852">
    <property type="entry name" value="THIOL:DISULFIDE INTERCHANGE PROTEIN DSBE"/>
    <property type="match status" value="1"/>
</dbReference>
<dbReference type="InterPro" id="IPR036249">
    <property type="entry name" value="Thioredoxin-like_sf"/>
</dbReference>
<dbReference type="Pfam" id="PF13905">
    <property type="entry name" value="Thioredoxin_8"/>
    <property type="match status" value="1"/>
</dbReference>
<dbReference type="RefSeq" id="WP_323297350.1">
    <property type="nucleotide sequence ID" value="NZ_JAYFUM010000015.1"/>
</dbReference>
<dbReference type="Gene3D" id="3.40.30.10">
    <property type="entry name" value="Glutaredoxin"/>
    <property type="match status" value="1"/>
</dbReference>
<dbReference type="SUPFAM" id="SSF52833">
    <property type="entry name" value="Thioredoxin-like"/>
    <property type="match status" value="1"/>
</dbReference>
<evidence type="ECO:0000259" key="5">
    <source>
        <dbReference type="PROSITE" id="PS51352"/>
    </source>
</evidence>
<evidence type="ECO:0000256" key="3">
    <source>
        <dbReference type="ARBA" id="ARBA00023157"/>
    </source>
</evidence>
<evidence type="ECO:0000256" key="2">
    <source>
        <dbReference type="ARBA" id="ARBA00022748"/>
    </source>
</evidence>
<evidence type="ECO:0000256" key="4">
    <source>
        <dbReference type="ARBA" id="ARBA00023284"/>
    </source>
</evidence>
<proteinExistence type="predicted"/>
<keyword evidence="3" id="KW-1015">Disulfide bond</keyword>
<accession>A0ABU5QBG3</accession>
<comment type="caution">
    <text evidence="6">The sequence shown here is derived from an EMBL/GenBank/DDBJ whole genome shotgun (WGS) entry which is preliminary data.</text>
</comment>
<evidence type="ECO:0000256" key="1">
    <source>
        <dbReference type="ARBA" id="ARBA00004196"/>
    </source>
</evidence>
<dbReference type="PANTHER" id="PTHR42852:SF6">
    <property type="entry name" value="THIOL:DISULFIDE INTERCHANGE PROTEIN DSBE"/>
    <property type="match status" value="1"/>
</dbReference>
<dbReference type="InterPro" id="IPR013766">
    <property type="entry name" value="Thioredoxin_domain"/>
</dbReference>
<dbReference type="PROSITE" id="PS51257">
    <property type="entry name" value="PROKAR_LIPOPROTEIN"/>
    <property type="match status" value="1"/>
</dbReference>
<dbReference type="InterPro" id="IPR050553">
    <property type="entry name" value="Thioredoxin_ResA/DsbE_sf"/>
</dbReference>
<comment type="subcellular location">
    <subcellularLocation>
        <location evidence="1">Cell envelope</location>
    </subcellularLocation>
</comment>